<evidence type="ECO:0000256" key="1">
    <source>
        <dbReference type="SAM" id="Coils"/>
    </source>
</evidence>
<keyword evidence="3" id="KW-1185">Reference proteome</keyword>
<accession>A0A0C2MTM1</accession>
<name>A0A0C2MTM1_THEKT</name>
<dbReference type="EMBL" id="JWZT01004031">
    <property type="protein sequence ID" value="KII65047.1"/>
    <property type="molecule type" value="Genomic_DNA"/>
</dbReference>
<feature type="coiled-coil region" evidence="1">
    <location>
        <begin position="46"/>
        <end position="133"/>
    </location>
</feature>
<sequence>MNGTILNSLSYTYCSADDSVCPTPQRRGLMDDRYKNTTCEFTIQQKRFMESKLEAARNDREEMYENFKVIRLEFSKYKDHAIKKQSGLESENAKLKEELEICRTRLIVSENEKQGLLKSIDCLQQTIKDQNENFQKSNILFE</sequence>
<organism evidence="2 3">
    <name type="scientific">Thelohanellus kitauei</name>
    <name type="common">Myxosporean</name>
    <dbReference type="NCBI Taxonomy" id="669202"/>
    <lineage>
        <taxon>Eukaryota</taxon>
        <taxon>Metazoa</taxon>
        <taxon>Cnidaria</taxon>
        <taxon>Myxozoa</taxon>
        <taxon>Myxosporea</taxon>
        <taxon>Bivalvulida</taxon>
        <taxon>Platysporina</taxon>
        <taxon>Myxobolidae</taxon>
        <taxon>Thelohanellus</taxon>
    </lineage>
</organism>
<evidence type="ECO:0000313" key="2">
    <source>
        <dbReference type="EMBL" id="KII65047.1"/>
    </source>
</evidence>
<dbReference type="AlphaFoldDB" id="A0A0C2MTM1"/>
<evidence type="ECO:0000313" key="3">
    <source>
        <dbReference type="Proteomes" id="UP000031668"/>
    </source>
</evidence>
<comment type="caution">
    <text evidence="2">The sequence shown here is derived from an EMBL/GenBank/DDBJ whole genome shotgun (WGS) entry which is preliminary data.</text>
</comment>
<proteinExistence type="predicted"/>
<keyword evidence="1" id="KW-0175">Coiled coil</keyword>
<protein>
    <submittedName>
        <fullName evidence="2">Uncharacterized protein</fullName>
    </submittedName>
</protein>
<gene>
    <name evidence="2" type="ORF">RF11_10768</name>
</gene>
<reference evidence="2 3" key="1">
    <citation type="journal article" date="2014" name="Genome Biol. Evol.">
        <title>The genome of the myxosporean Thelohanellus kitauei shows adaptations to nutrient acquisition within its fish host.</title>
        <authorList>
            <person name="Yang Y."/>
            <person name="Xiong J."/>
            <person name="Zhou Z."/>
            <person name="Huo F."/>
            <person name="Miao W."/>
            <person name="Ran C."/>
            <person name="Liu Y."/>
            <person name="Zhang J."/>
            <person name="Feng J."/>
            <person name="Wang M."/>
            <person name="Wang M."/>
            <person name="Wang L."/>
            <person name="Yao B."/>
        </authorList>
    </citation>
    <scope>NUCLEOTIDE SEQUENCE [LARGE SCALE GENOMIC DNA]</scope>
    <source>
        <strain evidence="2">Wuqing</strain>
    </source>
</reference>
<dbReference type="Proteomes" id="UP000031668">
    <property type="component" value="Unassembled WGS sequence"/>
</dbReference>